<dbReference type="Proteomes" id="UP000799440">
    <property type="component" value="Unassembled WGS sequence"/>
</dbReference>
<protein>
    <submittedName>
        <fullName evidence="1">Uncharacterized protein</fullName>
    </submittedName>
</protein>
<gene>
    <name evidence="1" type="ORF">M011DRAFT_467868</name>
</gene>
<evidence type="ECO:0000313" key="2">
    <source>
        <dbReference type="Proteomes" id="UP000799440"/>
    </source>
</evidence>
<dbReference type="EMBL" id="MU006573">
    <property type="protein sequence ID" value="KAF2747348.1"/>
    <property type="molecule type" value="Genomic_DNA"/>
</dbReference>
<organism evidence="1 2">
    <name type="scientific">Sporormia fimetaria CBS 119925</name>
    <dbReference type="NCBI Taxonomy" id="1340428"/>
    <lineage>
        <taxon>Eukaryota</taxon>
        <taxon>Fungi</taxon>
        <taxon>Dikarya</taxon>
        <taxon>Ascomycota</taxon>
        <taxon>Pezizomycotina</taxon>
        <taxon>Dothideomycetes</taxon>
        <taxon>Pleosporomycetidae</taxon>
        <taxon>Pleosporales</taxon>
        <taxon>Sporormiaceae</taxon>
        <taxon>Sporormia</taxon>
    </lineage>
</organism>
<dbReference type="AlphaFoldDB" id="A0A6A6V9Q5"/>
<reference evidence="1" key="1">
    <citation type="journal article" date="2020" name="Stud. Mycol.">
        <title>101 Dothideomycetes genomes: a test case for predicting lifestyles and emergence of pathogens.</title>
        <authorList>
            <person name="Haridas S."/>
            <person name="Albert R."/>
            <person name="Binder M."/>
            <person name="Bloem J."/>
            <person name="Labutti K."/>
            <person name="Salamov A."/>
            <person name="Andreopoulos B."/>
            <person name="Baker S."/>
            <person name="Barry K."/>
            <person name="Bills G."/>
            <person name="Bluhm B."/>
            <person name="Cannon C."/>
            <person name="Castanera R."/>
            <person name="Culley D."/>
            <person name="Daum C."/>
            <person name="Ezra D."/>
            <person name="Gonzalez J."/>
            <person name="Henrissat B."/>
            <person name="Kuo A."/>
            <person name="Liang C."/>
            <person name="Lipzen A."/>
            <person name="Lutzoni F."/>
            <person name="Magnuson J."/>
            <person name="Mondo S."/>
            <person name="Nolan M."/>
            <person name="Ohm R."/>
            <person name="Pangilinan J."/>
            <person name="Park H.-J."/>
            <person name="Ramirez L."/>
            <person name="Alfaro M."/>
            <person name="Sun H."/>
            <person name="Tritt A."/>
            <person name="Yoshinaga Y."/>
            <person name="Zwiers L.-H."/>
            <person name="Turgeon B."/>
            <person name="Goodwin S."/>
            <person name="Spatafora J."/>
            <person name="Crous P."/>
            <person name="Grigoriev I."/>
        </authorList>
    </citation>
    <scope>NUCLEOTIDE SEQUENCE</scope>
    <source>
        <strain evidence="1">CBS 119925</strain>
    </source>
</reference>
<keyword evidence="2" id="KW-1185">Reference proteome</keyword>
<sequence>MIQHITFICAASLPLAEIRAALTLYALLLVLANDIGKNMKSETKGGKGFSTCHKIYST</sequence>
<accession>A0A6A6V9Q5</accession>
<proteinExistence type="predicted"/>
<evidence type="ECO:0000313" key="1">
    <source>
        <dbReference type="EMBL" id="KAF2747348.1"/>
    </source>
</evidence>
<name>A0A6A6V9Q5_9PLEO</name>